<dbReference type="EMBL" id="CAUYUJ010011418">
    <property type="protein sequence ID" value="CAK0831721.1"/>
    <property type="molecule type" value="Genomic_DNA"/>
</dbReference>
<feature type="transmembrane region" description="Helical" evidence="2">
    <location>
        <begin position="132"/>
        <end position="152"/>
    </location>
</feature>
<feature type="transmembrane region" description="Helical" evidence="2">
    <location>
        <begin position="107"/>
        <end position="126"/>
    </location>
</feature>
<feature type="compositionally biased region" description="Low complexity" evidence="1">
    <location>
        <begin position="597"/>
        <end position="609"/>
    </location>
</feature>
<comment type="caution">
    <text evidence="3">The sequence shown here is derived from an EMBL/GenBank/DDBJ whole genome shotgun (WGS) entry which is preliminary data.</text>
</comment>
<proteinExistence type="predicted"/>
<organism evidence="3 4">
    <name type="scientific">Prorocentrum cordatum</name>
    <dbReference type="NCBI Taxonomy" id="2364126"/>
    <lineage>
        <taxon>Eukaryota</taxon>
        <taxon>Sar</taxon>
        <taxon>Alveolata</taxon>
        <taxon>Dinophyceae</taxon>
        <taxon>Prorocentrales</taxon>
        <taxon>Prorocentraceae</taxon>
        <taxon>Prorocentrum</taxon>
    </lineage>
</organism>
<dbReference type="Proteomes" id="UP001189429">
    <property type="component" value="Unassembled WGS sequence"/>
</dbReference>
<evidence type="ECO:0000313" key="3">
    <source>
        <dbReference type="EMBL" id="CAK0831721.1"/>
    </source>
</evidence>
<keyword evidence="2" id="KW-0472">Membrane</keyword>
<feature type="compositionally biased region" description="Gly residues" evidence="1">
    <location>
        <begin position="610"/>
        <end position="621"/>
    </location>
</feature>
<keyword evidence="2" id="KW-0812">Transmembrane</keyword>
<keyword evidence="2" id="KW-1133">Transmembrane helix</keyword>
<feature type="transmembrane region" description="Helical" evidence="2">
    <location>
        <begin position="164"/>
        <end position="184"/>
    </location>
</feature>
<feature type="transmembrane region" description="Helical" evidence="2">
    <location>
        <begin position="250"/>
        <end position="272"/>
    </location>
</feature>
<keyword evidence="4" id="KW-1185">Reference proteome</keyword>
<reference evidence="3" key="1">
    <citation type="submission" date="2023-10" db="EMBL/GenBank/DDBJ databases">
        <authorList>
            <person name="Chen Y."/>
            <person name="Shah S."/>
            <person name="Dougan E. K."/>
            <person name="Thang M."/>
            <person name="Chan C."/>
        </authorList>
    </citation>
    <scope>NUCLEOTIDE SEQUENCE [LARGE SCALE GENOMIC DNA]</scope>
</reference>
<gene>
    <name evidence="3" type="ORF">PCOR1329_LOCUS29989</name>
</gene>
<evidence type="ECO:0000256" key="2">
    <source>
        <dbReference type="SAM" id="Phobius"/>
    </source>
</evidence>
<feature type="region of interest" description="Disordered" evidence="1">
    <location>
        <begin position="597"/>
        <end position="628"/>
    </location>
</feature>
<accession>A0ABN9SJ58</accession>
<sequence>PFWLKTACVPHSARADGPFPAPAMEVLEFRSVRAVEAVTVVLCAAATLGRPILRLCREERALPFVRDCSGRLFEFSKAVKTFVLCGCDAQDPVYVHKQSMRIDISRHFARVISVVMVCFLSLQALVGDNSELILPLRLYACLFCIVCAILRLFPGLVTPVTVHLWYSVVLFAAALKVSPLFQFAEAVPDLRLFIMFDCIGLAVMNLYMPMNFLWASVLYLSATLTLLVGPSNGNLCFDFVQTLEMIGFDWIFVSVYLVSVHIVFSKAAAFHLESTHSKNELRAARAILAGICDAVVELGPDLKLAHCSESLAALLMINPLRNKTGASMLAILATEADREKFSQEVTSSTSSDKICKAFHVNMRDTRGILVHVEMFCVRFDSGEGRESYLLGLREFWDAASPGGAQQQELPRSVLTSGVQSSLHSSAEERSGLGTSEVESSQLSTVPELAVWFDALSPKLTLLGCTSAFEMFIGGSFAHMCAVEDTLLGCTQPDQQEDFEYWIRHCLDEFTASACRGEAIPLSVEMVRFRFSEHHHRFRLVIQSRVTLVPAPTAGEPWPTGLGQPQRVAKLVFERPEWIQGEGWSRLRRARAPVPAVAQGPVGDTFTPRLGGDGTRGLGSGGPDYRIAL</sequence>
<evidence type="ECO:0008006" key="5">
    <source>
        <dbReference type="Google" id="ProtNLM"/>
    </source>
</evidence>
<evidence type="ECO:0000313" key="4">
    <source>
        <dbReference type="Proteomes" id="UP001189429"/>
    </source>
</evidence>
<protein>
    <recommendedName>
        <fullName evidence="5">PAS domain-containing protein</fullName>
    </recommendedName>
</protein>
<feature type="non-terminal residue" evidence="3">
    <location>
        <position position="1"/>
    </location>
</feature>
<evidence type="ECO:0000256" key="1">
    <source>
        <dbReference type="SAM" id="MobiDB-lite"/>
    </source>
</evidence>
<name>A0ABN9SJ58_9DINO</name>